<dbReference type="GO" id="GO:0043024">
    <property type="term" value="F:ribosomal small subunit binding"/>
    <property type="evidence" value="ECO:0007669"/>
    <property type="project" value="TreeGrafter"/>
</dbReference>
<comment type="subunit">
    <text evidence="2">Monomer. Binds 30S ribosomal subunits, but not 50S ribosomal subunits or 70S ribosomes.</text>
</comment>
<dbReference type="PANTHER" id="PTHR33515">
    <property type="entry name" value="RIBOSOME-BINDING FACTOR A, CHLOROPLASTIC-RELATED"/>
    <property type="match status" value="1"/>
</dbReference>
<dbReference type="Pfam" id="PF02033">
    <property type="entry name" value="RBFA"/>
    <property type="match status" value="1"/>
</dbReference>
<dbReference type="PROSITE" id="PS01319">
    <property type="entry name" value="RBFA"/>
    <property type="match status" value="1"/>
</dbReference>
<gene>
    <name evidence="2" type="primary">rbfA</name>
    <name evidence="3" type="ORF">A2310_07165</name>
</gene>
<comment type="subcellular location">
    <subcellularLocation>
        <location evidence="2">Cytoplasm</location>
    </subcellularLocation>
</comment>
<reference evidence="3 4" key="1">
    <citation type="journal article" date="2016" name="Nat. Commun.">
        <title>Thousands of microbial genomes shed light on interconnected biogeochemical processes in an aquifer system.</title>
        <authorList>
            <person name="Anantharaman K."/>
            <person name="Brown C.T."/>
            <person name="Hug L.A."/>
            <person name="Sharon I."/>
            <person name="Castelle C.J."/>
            <person name="Probst A.J."/>
            <person name="Thomas B.C."/>
            <person name="Singh A."/>
            <person name="Wilkins M.J."/>
            <person name="Karaoz U."/>
            <person name="Brodie E.L."/>
            <person name="Williams K.H."/>
            <person name="Hubbard S.S."/>
            <person name="Banfield J.F."/>
        </authorList>
    </citation>
    <scope>NUCLEOTIDE SEQUENCE [LARGE SCALE GENOMIC DNA]</scope>
</reference>
<keyword evidence="2" id="KW-0963">Cytoplasm</keyword>
<dbReference type="HAMAP" id="MF_00003">
    <property type="entry name" value="RbfA"/>
    <property type="match status" value="1"/>
</dbReference>
<dbReference type="GO" id="GO:0030490">
    <property type="term" value="P:maturation of SSU-rRNA"/>
    <property type="evidence" value="ECO:0007669"/>
    <property type="project" value="UniProtKB-UniRule"/>
</dbReference>
<dbReference type="InterPro" id="IPR000238">
    <property type="entry name" value="RbfA"/>
</dbReference>
<organism evidence="3 4">
    <name type="scientific">candidate division WOR-1 bacterium RIFOXYB2_FULL_37_13</name>
    <dbReference type="NCBI Taxonomy" id="1802579"/>
    <lineage>
        <taxon>Bacteria</taxon>
        <taxon>Bacillati</taxon>
        <taxon>Saganbacteria</taxon>
    </lineage>
</organism>
<evidence type="ECO:0000313" key="4">
    <source>
        <dbReference type="Proteomes" id="UP000178417"/>
    </source>
</evidence>
<name>A0A1F4SQ20_UNCSA</name>
<dbReference type="AlphaFoldDB" id="A0A1F4SQ20"/>
<dbReference type="NCBIfam" id="TIGR00082">
    <property type="entry name" value="rbfA"/>
    <property type="match status" value="1"/>
</dbReference>
<evidence type="ECO:0000256" key="1">
    <source>
        <dbReference type="ARBA" id="ARBA00022517"/>
    </source>
</evidence>
<dbReference type="SUPFAM" id="SSF89919">
    <property type="entry name" value="Ribosome-binding factor A, RbfA"/>
    <property type="match status" value="1"/>
</dbReference>
<comment type="caution">
    <text evidence="3">The sequence shown here is derived from an EMBL/GenBank/DDBJ whole genome shotgun (WGS) entry which is preliminary data.</text>
</comment>
<dbReference type="EMBL" id="MEUB01000027">
    <property type="protein sequence ID" value="OGC22531.1"/>
    <property type="molecule type" value="Genomic_DNA"/>
</dbReference>
<evidence type="ECO:0000256" key="2">
    <source>
        <dbReference type="HAMAP-Rule" id="MF_00003"/>
    </source>
</evidence>
<dbReference type="GO" id="GO:0005829">
    <property type="term" value="C:cytosol"/>
    <property type="evidence" value="ECO:0007669"/>
    <property type="project" value="TreeGrafter"/>
</dbReference>
<dbReference type="Proteomes" id="UP000178417">
    <property type="component" value="Unassembled WGS sequence"/>
</dbReference>
<comment type="function">
    <text evidence="2">One of several proteins that assist in the late maturation steps of the functional core of the 30S ribosomal subunit. Associates with free 30S ribosomal subunits (but not with 30S subunits that are part of 70S ribosomes or polysomes). Required for efficient processing of 16S rRNA. May interact with the 5'-terminal helix region of 16S rRNA.</text>
</comment>
<dbReference type="InterPro" id="IPR023799">
    <property type="entry name" value="RbfA_dom_sf"/>
</dbReference>
<protein>
    <recommendedName>
        <fullName evidence="2">Ribosome-binding factor A</fullName>
    </recommendedName>
</protein>
<dbReference type="InterPro" id="IPR015946">
    <property type="entry name" value="KH_dom-like_a/b"/>
</dbReference>
<dbReference type="Gene3D" id="3.30.300.20">
    <property type="match status" value="1"/>
</dbReference>
<keyword evidence="1 2" id="KW-0690">Ribosome biogenesis</keyword>
<evidence type="ECO:0000313" key="3">
    <source>
        <dbReference type="EMBL" id="OGC22531.1"/>
    </source>
</evidence>
<accession>A0A1F4SQ20</accession>
<dbReference type="InterPro" id="IPR020053">
    <property type="entry name" value="Ribosome-bd_factorA_CS"/>
</dbReference>
<comment type="similarity">
    <text evidence="2">Belongs to the RbfA family.</text>
</comment>
<dbReference type="STRING" id="1802579.A2310_07165"/>
<dbReference type="PANTHER" id="PTHR33515:SF1">
    <property type="entry name" value="RIBOSOME-BINDING FACTOR A, CHLOROPLASTIC-RELATED"/>
    <property type="match status" value="1"/>
</dbReference>
<sequence>MSRTERIAELIKKEVSMIIRERVSDPRIGFVSLTDVDVPPDLKTAKIFFSVLGDETVKKNTIKGLKSATPFIRGELAHKLEIRFVPKIFFVYDKSLERGSNVLSIMNKIESEKN</sequence>
<proteinExistence type="inferred from homology"/>